<dbReference type="KEGG" id="serw:FY030_14150"/>
<proteinExistence type="predicted"/>
<keyword evidence="1" id="KW-1133">Transmembrane helix</keyword>
<keyword evidence="1" id="KW-0472">Membrane</keyword>
<reference evidence="3 4" key="1">
    <citation type="submission" date="2019-09" db="EMBL/GenBank/DDBJ databases">
        <title>Serinicoccus pratensis sp. nov., isolated from meadow soil.</title>
        <authorList>
            <person name="Zhang W."/>
        </authorList>
    </citation>
    <scope>NUCLEOTIDE SEQUENCE [LARGE SCALE GENOMIC DNA]</scope>
    <source>
        <strain evidence="3 4">W204</strain>
    </source>
</reference>
<dbReference type="EMBL" id="CP044427">
    <property type="protein sequence ID" value="QFG69690.1"/>
    <property type="molecule type" value="Genomic_DNA"/>
</dbReference>
<evidence type="ECO:0000313" key="3">
    <source>
        <dbReference type="EMBL" id="QFG69690.1"/>
    </source>
</evidence>
<dbReference type="OrthoDB" id="3208682at2"/>
<keyword evidence="3" id="KW-0378">Hydrolase</keyword>
<organism evidence="3 4">
    <name type="scientific">Ornithinimicrobium pratense</name>
    <dbReference type="NCBI Taxonomy" id="2593973"/>
    <lineage>
        <taxon>Bacteria</taxon>
        <taxon>Bacillati</taxon>
        <taxon>Actinomycetota</taxon>
        <taxon>Actinomycetes</taxon>
        <taxon>Micrococcales</taxon>
        <taxon>Ornithinimicrobiaceae</taxon>
        <taxon>Ornithinimicrobium</taxon>
    </lineage>
</organism>
<keyword evidence="4" id="KW-1185">Reference proteome</keyword>
<dbReference type="Gene3D" id="3.40.50.1820">
    <property type="entry name" value="alpha/beta hydrolase"/>
    <property type="match status" value="1"/>
</dbReference>
<dbReference type="InterPro" id="IPR029058">
    <property type="entry name" value="AB_hydrolase_fold"/>
</dbReference>
<dbReference type="PANTHER" id="PTHR46623">
    <property type="entry name" value="CARBOXYMETHYLENEBUTENOLIDASE-RELATED"/>
    <property type="match status" value="1"/>
</dbReference>
<dbReference type="PANTHER" id="PTHR46623:SF6">
    <property type="entry name" value="ALPHA_BETA-HYDROLASES SUPERFAMILY PROTEIN"/>
    <property type="match status" value="1"/>
</dbReference>
<gene>
    <name evidence="3" type="ORF">FY030_14150</name>
</gene>
<evidence type="ECO:0000259" key="2">
    <source>
        <dbReference type="Pfam" id="PF01738"/>
    </source>
</evidence>
<keyword evidence="1" id="KW-0812">Transmembrane</keyword>
<dbReference type="InterPro" id="IPR002925">
    <property type="entry name" value="Dienelactn_hydro"/>
</dbReference>
<evidence type="ECO:0000313" key="4">
    <source>
        <dbReference type="Proteomes" id="UP000326546"/>
    </source>
</evidence>
<dbReference type="Pfam" id="PF01738">
    <property type="entry name" value="DLH"/>
    <property type="match status" value="1"/>
</dbReference>
<sequence>MSAMLPHQIMTSRGPLPSLLWLPQRATGLVPGIVVFQEIYGLSDYVRARCADLAELGYAVLAPQLFARLDPPVAAVQEHGVEPQDALAEALELGGKLNWDLAVKDGLSAMSALGRLGPVKKKKVAVLGFCLGGGLAFNVAAAAATAGRPAAALVSYYGSTLPQLLDLAPQVECPSLHVFGTDDDYIPMEQVERIREAVTDGGAREQVRFELHAGAGHAFDNPNPLFFHEEASKAAWAQTQEFLAAELPIDGP</sequence>
<dbReference type="AlphaFoldDB" id="A0A5J6V6P4"/>
<accession>A0A5J6V6P4</accession>
<dbReference type="SUPFAM" id="SSF53474">
    <property type="entry name" value="alpha/beta-Hydrolases"/>
    <property type="match status" value="1"/>
</dbReference>
<dbReference type="RefSeq" id="WP_158062184.1">
    <property type="nucleotide sequence ID" value="NZ_CP044427.1"/>
</dbReference>
<dbReference type="GO" id="GO:0016787">
    <property type="term" value="F:hydrolase activity"/>
    <property type="evidence" value="ECO:0007669"/>
    <property type="project" value="UniProtKB-KW"/>
</dbReference>
<protein>
    <submittedName>
        <fullName evidence="3">Dienelactone hydrolase family protein</fullName>
    </submittedName>
</protein>
<dbReference type="InterPro" id="IPR051049">
    <property type="entry name" value="Dienelactone_hydrolase-like"/>
</dbReference>
<feature type="transmembrane region" description="Helical" evidence="1">
    <location>
        <begin position="124"/>
        <end position="144"/>
    </location>
</feature>
<evidence type="ECO:0000256" key="1">
    <source>
        <dbReference type="SAM" id="Phobius"/>
    </source>
</evidence>
<feature type="domain" description="Dienelactone hydrolase" evidence="2">
    <location>
        <begin position="20"/>
        <end position="245"/>
    </location>
</feature>
<dbReference type="Proteomes" id="UP000326546">
    <property type="component" value="Chromosome"/>
</dbReference>
<name>A0A5J6V6P4_9MICO</name>